<evidence type="ECO:0000256" key="1">
    <source>
        <dbReference type="SAM" id="MobiDB-lite"/>
    </source>
</evidence>
<protein>
    <submittedName>
        <fullName evidence="2">Uncharacterized protein</fullName>
    </submittedName>
</protein>
<feature type="compositionally biased region" description="Basic residues" evidence="1">
    <location>
        <begin position="2600"/>
        <end position="2610"/>
    </location>
</feature>
<name>A0A267GWU9_9PLAT</name>
<comment type="caution">
    <text evidence="2">The sequence shown here is derived from an EMBL/GenBank/DDBJ whole genome shotgun (WGS) entry which is preliminary data.</text>
</comment>
<gene>
    <name evidence="2" type="ORF">BOX15_Mlig018967g1</name>
</gene>
<keyword evidence="3" id="KW-1185">Reference proteome</keyword>
<feature type="region of interest" description="Disordered" evidence="1">
    <location>
        <begin position="157"/>
        <end position="197"/>
    </location>
</feature>
<sequence length="2654" mass="298905">MEDQLIPSLSLSVFLVPYEETAVVKYNASATVLKRLRRCLLQLKSDLSHLLPFTGGLKTIEIETASTSESSSSSSSSDDLECDEAKELSRLSRVVFSLDVTSSQQLVQLKKFLDSGQLNLWLTEHVQPKVKGLKFFRVILGKAYYTAARRKLRSLEKRARKQDSLRARQQSGSSDSEAAADDAASHQPARRLRIPKVPPDPLVAPNSALPEIPASVTVGSCQFSPETCPCVRALFQSIKASPSESALELSWCIQETDYAQLLPSAQSCYVEFEFRLFIADVARHFLDQASKGENLSVDEENALISAVLNATCDMTALLVLTNTKRNQSSSIEYKIRKLCDFYSLPVWRVFILAADIVSSEYCYELSNCDQPATFPDLKQMDATYSTGVAATVSAAKISDIIVQNCPNRCTRLIDGALKEFEIRPLNAGRRVCLDAFLRPYLQSIAREPALFWKIFAFHAASLAGVGSQTVLDNSEPSVFINQCCAVLIETWIESVITDQIAAESVEFISAVTQYFSAGFGSLKPGGKLMLCRVSLHIHQRFEADGDTFWPKDAAQWLLQCLQQPDLGSVDVQSVFFLDSYLPSFLHLCHCAQLLHSSESPANFILLVDSLGFIQRAADKFRSALAQFLLSSGLVRELNSDNFVVIFSSMFHDAESNSALSDLLIEFLTINEVVETVKAFESSECLDSSSLKLVKDCSSQVLFNEQLAELKTEGWKPLCEITAKAKSLQCESLMLWHAEGVPVVRAAVIDSIGSEIENENSASNRRALNDLLSLSGFFDEQFTLKFMSKVFSSDCQWLIKLCLDAFDSALLSHIEASNSDELPAVLAQFIRLSCDYYCKSTCSVVSFLLERSKNCHFRTVCLDCGKSLLAEQPLTKASIEINMRDAQQNTAELLRIIFETFYQRISTSSNESDTDVILDWLQENAPAFSSEFLYKHVYKTYCAVLEKFIAGLPNHRSPTVFDLLPTLFEKSFLWTWMIGDSHSDIQSLKENLFFRVGAQIKCIKEFAKRLSAEADAEGVSLQEFNDFVCVFDSLEMNRRGKKNSSNEGRSYGLFDQLLAAFFPSAKQSKNTTQLVKFHEANVRSWNEQCHMVDEVFEILSRVSSETDEVKIKLPDLHDRKSQYEDLKLQYETSITVEFRSDNLVKQIFEIDSILNMELLNSLAESLIFKRMLIKCNLSSCAEDPEESRLNVKSVIVCVQCRYLLDKLIPPAIGACKKLWTSIDTGAMTTEQARRELDIDGDTKFNSRVEAKAVNALGFSDRFVQSVFREPWLMCQEFLRLDECSKKAYTPCEFRLYIADVVKFTLDEVLNAKRDASENQQLNKTLSTLLLDAKCNITLSLSICVKKTNRSFSLKKQVDSIKDFYAIPSWKLFFLSERLDDFVYSYRLHSRNPILELTNQRQFQDLLKNMGPSVSAPIQRAVNNCANILETIFKCCSKRGIAPSDGMISELESRPLNRDRLVCFDALFEPFIDSVVRKSNVFWRIFASHAVSLAMADSTSLVSSSDPVEFIDQCYSSLVSKWLRSVTENDSKKALEVNTTEFLSVIKRMLSPPFAEQFPLKPGGGILLCRLSLFIHVRFAPENKSFRKIDEATLLLSFLQKPAIKSISSQAMRFLDSSLPSFLSLCYCAKVLHPSAPPGEFVQLVKNLGFVERGGDKFRTDFTEALVKSGLLKCISCSNFVSIAAAVFNDAEDFTSFESLLEEFLKIKDADETLSAFESSEILSVSLKDWVQSFGSSLMYTKLLAELQTDSWQRLCDIYQRVKKLYCVEESVWHEQVLPVVRRAIIASISSKYENDNSAPNRRDLALLFGIKGFLDENFAIEFLSIIFSSKTHWLIKFCLGNFADFFVAHILAADVGQQRNVMWQFIRLSCDYLHKSVCATIKPLIEMSQKSSLVSLCKEAALEVLNEKRLTRAVIESNVEDGKSADLTDIVFQVCLQQVSDNSGFEKQQKEELLKFFQHPNDVFCTDDLSRSLYQIFGLSLEHLLSAQPSQHRPTNALELLPLLLEKNFMWMWMTSDSDPSIQPLAEAVRLKLNNKLQCIADFASIFFNRDADKHLSFADFREFVAIFERLEKVGKLVRGSIESSLYDYFDLLLKAFFVNFGRDGHTEETVRCLEQNKRSWNEQCAVVDQIFDFLFLISGENSQMNLKLLDLNEKQSRYQSLKQQFFNSIGSFRSDDLVFQIFEIRNVQNLELMKSLVQSELFRRVFVRSKPASGGSRNLFEAESQSAVYSRPGAQITVQCSYVLDKMLPDAYTAYKQFWVEVERGSLLLESIESFISEGSKIEFKLEEGIVSKLGISSSIVEKLRSIQLRDIWLSRVHLLQFFLTEFFTSNECSADSPGESYASASEVSDDENTKNVASFCKEAFINYEDATALIEEFISHCESTASLSEYLEVFRDVDGAFGGVDPNVWEVLASMYECRKETLPFLREQQSSDFQQLLDNTDDTIAQDLSLFVINSLISLQQALRSFLSSSPRTVKALEQSVLQALKYFEAADTDANIQNEVNQRRKAGKKLIDRIKECNGHINSIKTLHASMGSRGETSKLLAIGIVGEKEVKRRSLFAASPAPVARESEITTSPAAASHQMPQTKIQPSQTETKPGACKKQKLHRQGKGGVANAAAGGTRYSSEWRTRRKTAGQAGSKAAPKSSPDWDFWL</sequence>
<feature type="region of interest" description="Disordered" evidence="1">
    <location>
        <begin position="2564"/>
        <end position="2654"/>
    </location>
</feature>
<dbReference type="Proteomes" id="UP000215902">
    <property type="component" value="Unassembled WGS sequence"/>
</dbReference>
<feature type="compositionally biased region" description="Polar residues" evidence="1">
    <location>
        <begin position="2573"/>
        <end position="2596"/>
    </location>
</feature>
<dbReference type="EMBL" id="NIVC01000109">
    <property type="protein sequence ID" value="PAA90486.1"/>
    <property type="molecule type" value="Genomic_DNA"/>
</dbReference>
<feature type="compositionally biased region" description="Basic and acidic residues" evidence="1">
    <location>
        <begin position="157"/>
        <end position="166"/>
    </location>
</feature>
<evidence type="ECO:0000313" key="2">
    <source>
        <dbReference type="EMBL" id="PAA90486.1"/>
    </source>
</evidence>
<proteinExistence type="predicted"/>
<reference evidence="2 3" key="1">
    <citation type="submission" date="2017-06" db="EMBL/GenBank/DDBJ databases">
        <title>A platform for efficient transgenesis in Macrostomum lignano, a flatworm model organism for stem cell research.</title>
        <authorList>
            <person name="Berezikov E."/>
        </authorList>
    </citation>
    <scope>NUCLEOTIDE SEQUENCE [LARGE SCALE GENOMIC DNA]</scope>
    <source>
        <strain evidence="2">DV1</strain>
        <tissue evidence="2">Whole organism</tissue>
    </source>
</reference>
<organism evidence="2 3">
    <name type="scientific">Macrostomum lignano</name>
    <dbReference type="NCBI Taxonomy" id="282301"/>
    <lineage>
        <taxon>Eukaryota</taxon>
        <taxon>Metazoa</taxon>
        <taxon>Spiralia</taxon>
        <taxon>Lophotrochozoa</taxon>
        <taxon>Platyhelminthes</taxon>
        <taxon>Rhabditophora</taxon>
        <taxon>Macrostomorpha</taxon>
        <taxon>Macrostomida</taxon>
        <taxon>Macrostomidae</taxon>
        <taxon>Macrostomum</taxon>
    </lineage>
</organism>
<evidence type="ECO:0000313" key="3">
    <source>
        <dbReference type="Proteomes" id="UP000215902"/>
    </source>
</evidence>
<accession>A0A267GWU9</accession>